<proteinExistence type="predicted"/>
<gene>
    <name evidence="2" type="ORF">AAFF_G00262770</name>
</gene>
<sequence length="84" mass="8511">MGCGRGCVQAQPGPWRARPSGLSLGGEPLRLQAPTAGQRGVSAASAVTGCPVTGSDPNIPRRVSPPEPPPTSHLTFDTLLSGHS</sequence>
<evidence type="ECO:0000313" key="3">
    <source>
        <dbReference type="Proteomes" id="UP001221898"/>
    </source>
</evidence>
<dbReference type="AlphaFoldDB" id="A0AAD7SSN3"/>
<evidence type="ECO:0000256" key="1">
    <source>
        <dbReference type="SAM" id="MobiDB-lite"/>
    </source>
</evidence>
<reference evidence="2" key="1">
    <citation type="journal article" date="2023" name="Science">
        <title>Genome structures resolve the early diversification of teleost fishes.</title>
        <authorList>
            <person name="Parey E."/>
            <person name="Louis A."/>
            <person name="Montfort J."/>
            <person name="Bouchez O."/>
            <person name="Roques C."/>
            <person name="Iampietro C."/>
            <person name="Lluch J."/>
            <person name="Castinel A."/>
            <person name="Donnadieu C."/>
            <person name="Desvignes T."/>
            <person name="Floi Bucao C."/>
            <person name="Jouanno E."/>
            <person name="Wen M."/>
            <person name="Mejri S."/>
            <person name="Dirks R."/>
            <person name="Jansen H."/>
            <person name="Henkel C."/>
            <person name="Chen W.J."/>
            <person name="Zahm M."/>
            <person name="Cabau C."/>
            <person name="Klopp C."/>
            <person name="Thompson A.W."/>
            <person name="Robinson-Rechavi M."/>
            <person name="Braasch I."/>
            <person name="Lecointre G."/>
            <person name="Bobe J."/>
            <person name="Postlethwait J.H."/>
            <person name="Berthelot C."/>
            <person name="Roest Crollius H."/>
            <person name="Guiguen Y."/>
        </authorList>
    </citation>
    <scope>NUCLEOTIDE SEQUENCE</scope>
    <source>
        <strain evidence="2">NC1722</strain>
    </source>
</reference>
<comment type="caution">
    <text evidence="2">The sequence shown here is derived from an EMBL/GenBank/DDBJ whole genome shotgun (WGS) entry which is preliminary data.</text>
</comment>
<dbReference type="Proteomes" id="UP001221898">
    <property type="component" value="Unassembled WGS sequence"/>
</dbReference>
<name>A0AAD7SSN3_9TELE</name>
<protein>
    <submittedName>
        <fullName evidence="2">Uncharacterized protein</fullName>
    </submittedName>
</protein>
<evidence type="ECO:0000313" key="2">
    <source>
        <dbReference type="EMBL" id="KAJ8408049.1"/>
    </source>
</evidence>
<dbReference type="EMBL" id="JAINUG010000036">
    <property type="protein sequence ID" value="KAJ8408049.1"/>
    <property type="molecule type" value="Genomic_DNA"/>
</dbReference>
<accession>A0AAD7SSN3</accession>
<feature type="region of interest" description="Disordered" evidence="1">
    <location>
        <begin position="47"/>
        <end position="84"/>
    </location>
</feature>
<organism evidence="2 3">
    <name type="scientific">Aldrovandia affinis</name>
    <dbReference type="NCBI Taxonomy" id="143900"/>
    <lineage>
        <taxon>Eukaryota</taxon>
        <taxon>Metazoa</taxon>
        <taxon>Chordata</taxon>
        <taxon>Craniata</taxon>
        <taxon>Vertebrata</taxon>
        <taxon>Euteleostomi</taxon>
        <taxon>Actinopterygii</taxon>
        <taxon>Neopterygii</taxon>
        <taxon>Teleostei</taxon>
        <taxon>Notacanthiformes</taxon>
        <taxon>Halosauridae</taxon>
        <taxon>Aldrovandia</taxon>
    </lineage>
</organism>
<keyword evidence="3" id="KW-1185">Reference proteome</keyword>